<evidence type="ECO:0000313" key="2">
    <source>
        <dbReference type="EMBL" id="KAK5852397.1"/>
    </source>
</evidence>
<proteinExistence type="predicted"/>
<feature type="region of interest" description="Disordered" evidence="1">
    <location>
        <begin position="1"/>
        <end position="22"/>
    </location>
</feature>
<dbReference type="Proteomes" id="UP001346869">
    <property type="component" value="Unassembled WGS sequence"/>
</dbReference>
<protein>
    <submittedName>
        <fullName evidence="2">Uncharacterized protein</fullName>
    </submittedName>
</protein>
<dbReference type="AlphaFoldDB" id="A0AAN7X0P4"/>
<gene>
    <name evidence="2" type="ORF">PBY51_023867</name>
</gene>
<reference evidence="2 3" key="2">
    <citation type="journal article" date="2023" name="Mol. Biol. Evol.">
        <title>Genomics of Secondarily Temperate Adaptation in the Only Non-Antarctic Icefish.</title>
        <authorList>
            <person name="Rivera-Colon A.G."/>
            <person name="Rayamajhi N."/>
            <person name="Minhas B.F."/>
            <person name="Madrigal G."/>
            <person name="Bilyk K.T."/>
            <person name="Yoon V."/>
            <person name="Hune M."/>
            <person name="Gregory S."/>
            <person name="Cheng C.H.C."/>
            <person name="Catchen J.M."/>
        </authorList>
    </citation>
    <scope>NUCLEOTIDE SEQUENCE [LARGE SCALE GENOMIC DNA]</scope>
    <source>
        <strain evidence="2">JMC-PN-2008</strain>
    </source>
</reference>
<evidence type="ECO:0000313" key="3">
    <source>
        <dbReference type="Proteomes" id="UP001346869"/>
    </source>
</evidence>
<keyword evidence="3" id="KW-1185">Reference proteome</keyword>
<feature type="region of interest" description="Disordered" evidence="1">
    <location>
        <begin position="37"/>
        <end position="85"/>
    </location>
</feature>
<accession>A0AAN7X0P4</accession>
<evidence type="ECO:0000256" key="1">
    <source>
        <dbReference type="SAM" id="MobiDB-lite"/>
    </source>
</evidence>
<sequence length="85" mass="9169">MKREEPRSSGRGARRKGRKMAAGSLDQCFPDWAYGHSSSSLPSVSLPALPSSGSSRPSKCVPHTSSNPFPDALPWGYSQPRRPVS</sequence>
<name>A0AAN7X0P4_ELEMC</name>
<feature type="compositionally biased region" description="Low complexity" evidence="1">
    <location>
        <begin position="37"/>
        <end position="58"/>
    </location>
</feature>
<organism evidence="2 3">
    <name type="scientific">Eleginops maclovinus</name>
    <name type="common">Patagonian blennie</name>
    <name type="synonym">Eleginus maclovinus</name>
    <dbReference type="NCBI Taxonomy" id="56733"/>
    <lineage>
        <taxon>Eukaryota</taxon>
        <taxon>Metazoa</taxon>
        <taxon>Chordata</taxon>
        <taxon>Craniata</taxon>
        <taxon>Vertebrata</taxon>
        <taxon>Euteleostomi</taxon>
        <taxon>Actinopterygii</taxon>
        <taxon>Neopterygii</taxon>
        <taxon>Teleostei</taxon>
        <taxon>Neoteleostei</taxon>
        <taxon>Acanthomorphata</taxon>
        <taxon>Eupercaria</taxon>
        <taxon>Perciformes</taxon>
        <taxon>Notothenioidei</taxon>
        <taxon>Eleginopidae</taxon>
        <taxon>Eleginops</taxon>
    </lineage>
</organism>
<comment type="caution">
    <text evidence="2">The sequence shown here is derived from an EMBL/GenBank/DDBJ whole genome shotgun (WGS) entry which is preliminary data.</text>
</comment>
<dbReference type="EMBL" id="JAUZQC010000021">
    <property type="protein sequence ID" value="KAK5852397.1"/>
    <property type="molecule type" value="Genomic_DNA"/>
</dbReference>
<reference evidence="2 3" key="1">
    <citation type="journal article" date="2023" name="Genes (Basel)">
        <title>Chromosome-Level Genome Assembly and Circadian Gene Repertoire of the Patagonia Blennie Eleginops maclovinus-The Closest Ancestral Proxy of Antarctic Cryonotothenioids.</title>
        <authorList>
            <person name="Cheng C.C."/>
            <person name="Rivera-Colon A.G."/>
            <person name="Minhas B.F."/>
            <person name="Wilson L."/>
            <person name="Rayamajhi N."/>
            <person name="Vargas-Chacoff L."/>
            <person name="Catchen J.M."/>
        </authorList>
    </citation>
    <scope>NUCLEOTIDE SEQUENCE [LARGE SCALE GENOMIC DNA]</scope>
    <source>
        <strain evidence="2">JMC-PN-2008</strain>
    </source>
</reference>